<feature type="domain" description="CMP/dCMP-type deaminase" evidence="17">
    <location>
        <begin position="40"/>
        <end position="166"/>
    </location>
</feature>
<dbReference type="Gene3D" id="3.40.430.10">
    <property type="entry name" value="Dihydrofolate Reductase, subunit A"/>
    <property type="match status" value="2"/>
</dbReference>
<feature type="binding site" evidence="16">
    <location>
        <position position="118"/>
    </location>
    <ligand>
        <name>Zn(2+)</name>
        <dbReference type="ChEBI" id="CHEBI:29105"/>
        <note>catalytic</note>
    </ligand>
</feature>
<dbReference type="InterPro" id="IPR004794">
    <property type="entry name" value="Eubact_RibD"/>
</dbReference>
<evidence type="ECO:0000313" key="18">
    <source>
        <dbReference type="EMBL" id="PXX21990.1"/>
    </source>
</evidence>
<comment type="cofactor">
    <cofactor evidence="13 16">
        <name>Zn(2+)</name>
        <dbReference type="ChEBI" id="CHEBI:29105"/>
    </cofactor>
    <text evidence="13 16">Binds 1 zinc ion.</text>
</comment>
<dbReference type="InterPro" id="IPR002734">
    <property type="entry name" value="RibDG_C"/>
</dbReference>
<evidence type="ECO:0000256" key="4">
    <source>
        <dbReference type="ARBA" id="ARBA00005259"/>
    </source>
</evidence>
<evidence type="ECO:0000256" key="9">
    <source>
        <dbReference type="ARBA" id="ARBA00022833"/>
    </source>
</evidence>
<evidence type="ECO:0000256" key="6">
    <source>
        <dbReference type="ARBA" id="ARBA00022619"/>
    </source>
</evidence>
<evidence type="ECO:0000256" key="15">
    <source>
        <dbReference type="PIRSR" id="PIRSR006769-2"/>
    </source>
</evidence>
<dbReference type="GO" id="GO:0008703">
    <property type="term" value="F:5-amino-6-(5-phosphoribosylamino)uracil reductase activity"/>
    <property type="evidence" value="ECO:0007669"/>
    <property type="project" value="UniProtKB-EC"/>
</dbReference>
<comment type="similarity">
    <text evidence="5 13">In the C-terminal section; belongs to the HTP reductase family.</text>
</comment>
<name>A0A318HZ34_9BACT</name>
<accession>A0A318HZ34</accession>
<comment type="catalytic activity">
    <reaction evidence="13">
        <text>2,5-diamino-6-hydroxy-4-(5-phosphoribosylamino)-pyrimidine + H2O + H(+) = 5-amino-6-(5-phospho-D-ribosylamino)uracil + NH4(+)</text>
        <dbReference type="Rhea" id="RHEA:21868"/>
        <dbReference type="ChEBI" id="CHEBI:15377"/>
        <dbReference type="ChEBI" id="CHEBI:15378"/>
        <dbReference type="ChEBI" id="CHEBI:28938"/>
        <dbReference type="ChEBI" id="CHEBI:58453"/>
        <dbReference type="ChEBI" id="CHEBI:58614"/>
        <dbReference type="EC" id="3.5.4.26"/>
    </reaction>
</comment>
<feature type="binding site" evidence="15">
    <location>
        <position position="285"/>
    </location>
    <ligand>
        <name>substrate</name>
    </ligand>
</feature>
<evidence type="ECO:0000313" key="19">
    <source>
        <dbReference type="Proteomes" id="UP000248314"/>
    </source>
</evidence>
<dbReference type="CDD" id="cd01284">
    <property type="entry name" value="Riboflavin_deaminase-reductase"/>
    <property type="match status" value="1"/>
</dbReference>
<feature type="active site" description="Proton donor" evidence="14">
    <location>
        <position position="91"/>
    </location>
</feature>
<keyword evidence="11 13" id="KW-0560">Oxidoreductase</keyword>
<comment type="function">
    <text evidence="1 13">Converts 2,5-diamino-6-(ribosylamino)-4(3h)-pyrimidinone 5'-phosphate into 5-amino-6-(ribosylamino)-2,4(1h,3h)-pyrimidinedione 5'-phosphate.</text>
</comment>
<dbReference type="PIRSF" id="PIRSF006769">
    <property type="entry name" value="RibD"/>
    <property type="match status" value="1"/>
</dbReference>
<protein>
    <recommendedName>
        <fullName evidence="13">Riboflavin biosynthesis protein RibD</fullName>
    </recommendedName>
    <domain>
        <recommendedName>
            <fullName evidence="13">Diaminohydroxyphosphoribosylaminopyrimidine deaminase</fullName>
            <shortName evidence="13">DRAP deaminase</shortName>
            <ecNumber evidence="13">3.5.4.26</ecNumber>
        </recommendedName>
        <alternativeName>
            <fullName evidence="13">Riboflavin-specific deaminase</fullName>
        </alternativeName>
    </domain>
    <domain>
        <recommendedName>
            <fullName evidence="13">5-amino-6-(5-phosphoribosylamino)uracil reductase</fullName>
            <ecNumber evidence="13">1.1.1.193</ecNumber>
        </recommendedName>
        <alternativeName>
            <fullName evidence="13">HTP reductase</fullName>
        </alternativeName>
    </domain>
</protein>
<keyword evidence="9 13" id="KW-0862">Zinc</keyword>
<feature type="binding site" evidence="15">
    <location>
        <position position="197"/>
    </location>
    <ligand>
        <name>NADP(+)</name>
        <dbReference type="ChEBI" id="CHEBI:58349"/>
    </ligand>
</feature>
<dbReference type="FunFam" id="3.40.140.10:FF:000025">
    <property type="entry name" value="Riboflavin biosynthesis protein RibD"/>
    <property type="match status" value="1"/>
</dbReference>
<dbReference type="Gene3D" id="3.40.140.10">
    <property type="entry name" value="Cytidine Deaminase, domain 2"/>
    <property type="match status" value="1"/>
</dbReference>
<evidence type="ECO:0000256" key="11">
    <source>
        <dbReference type="ARBA" id="ARBA00023002"/>
    </source>
</evidence>
<feature type="binding site" evidence="16">
    <location>
        <position position="127"/>
    </location>
    <ligand>
        <name>Zn(2+)</name>
        <dbReference type="ChEBI" id="CHEBI:29105"/>
        <note>catalytic</note>
    </ligand>
</feature>
<evidence type="ECO:0000256" key="3">
    <source>
        <dbReference type="ARBA" id="ARBA00004910"/>
    </source>
</evidence>
<feature type="binding site" evidence="15">
    <location>
        <position position="249"/>
    </location>
    <ligand>
        <name>substrate</name>
    </ligand>
</feature>
<dbReference type="NCBIfam" id="TIGR00326">
    <property type="entry name" value="eubact_ribD"/>
    <property type="match status" value="1"/>
</dbReference>
<comment type="pathway">
    <text evidence="2 13">Cofactor biosynthesis; riboflavin biosynthesis; 5-amino-6-(D-ribitylamino)uracil from GTP: step 2/4.</text>
</comment>
<dbReference type="InterPro" id="IPR050765">
    <property type="entry name" value="Riboflavin_Biosynth_HTPR"/>
</dbReference>
<evidence type="ECO:0000256" key="8">
    <source>
        <dbReference type="ARBA" id="ARBA00022801"/>
    </source>
</evidence>
<feature type="binding site" evidence="15">
    <location>
        <position position="246"/>
    </location>
    <ligand>
        <name>substrate</name>
    </ligand>
</feature>
<keyword evidence="6 13" id="KW-0686">Riboflavin biosynthesis</keyword>
<evidence type="ECO:0000256" key="5">
    <source>
        <dbReference type="ARBA" id="ARBA00007417"/>
    </source>
</evidence>
<dbReference type="Pfam" id="PF00383">
    <property type="entry name" value="dCMP_cyt_deam_1"/>
    <property type="match status" value="1"/>
</dbReference>
<sequence>MDNSNVNDTEKWLPQAEKVAINATNTTQAITETSPCAEQTADKRYMQRCLQLAKCGLLGAKPNPMVGAVIVYRGRIIGEGYHAHYGEAHAEVNAFASVKSQDEALLPQATLYVSLEPCAHHGKTPPCADLIIAKGVPRVVVGCVDPYAKVQGRGIEKLRQAGIEVVVGVLEKACLALNRPFMVYQRHHRPYVILKWAQTANGFIDLQQQALAISSPFTQMLSHKLRAECDAILVGKTTDEREHPELNTRHWWGENPRRLVLHRHQPIDQLLSKLYQDQVQTLIVEGGATVHRAFIEANCCDEIHRETAPFTVNNGTKAIDIPPHFVLSKQEIYDGHVLEEFVTEF</sequence>
<evidence type="ECO:0000256" key="7">
    <source>
        <dbReference type="ARBA" id="ARBA00022723"/>
    </source>
</evidence>
<evidence type="ECO:0000256" key="2">
    <source>
        <dbReference type="ARBA" id="ARBA00004882"/>
    </source>
</evidence>
<dbReference type="PANTHER" id="PTHR38011:SF7">
    <property type="entry name" value="2,5-DIAMINO-6-RIBOSYLAMINO-4(3H)-PYRIMIDINONE 5'-PHOSPHATE REDUCTASE"/>
    <property type="match status" value="1"/>
</dbReference>
<dbReference type="GO" id="GO:0046872">
    <property type="term" value="F:metal ion binding"/>
    <property type="evidence" value="ECO:0007669"/>
    <property type="project" value="UniProtKB-KW"/>
</dbReference>
<organism evidence="18 19">
    <name type="scientific">Hoylesella shahii DSM 15611 = JCM 12083</name>
    <dbReference type="NCBI Taxonomy" id="1122991"/>
    <lineage>
        <taxon>Bacteria</taxon>
        <taxon>Pseudomonadati</taxon>
        <taxon>Bacteroidota</taxon>
        <taxon>Bacteroidia</taxon>
        <taxon>Bacteroidales</taxon>
        <taxon>Prevotellaceae</taxon>
        <taxon>Hoylesella</taxon>
    </lineage>
</organism>
<keyword evidence="7 13" id="KW-0479">Metal-binding</keyword>
<keyword evidence="10 13" id="KW-0521">NADP</keyword>
<dbReference type="EC" id="3.5.4.26" evidence="13"/>
<comment type="similarity">
    <text evidence="4 13">In the N-terminal section; belongs to the cytidine and deoxycytidylate deaminase family.</text>
</comment>
<dbReference type="GO" id="GO:0008835">
    <property type="term" value="F:diaminohydroxyphosphoribosylaminopyrimidine deaminase activity"/>
    <property type="evidence" value="ECO:0007669"/>
    <property type="project" value="UniProtKB-EC"/>
</dbReference>
<feature type="binding site" evidence="15">
    <location>
        <begin position="287"/>
        <end position="293"/>
    </location>
    <ligand>
        <name>NADP(+)</name>
        <dbReference type="ChEBI" id="CHEBI:58349"/>
    </ligand>
</feature>
<dbReference type="SUPFAM" id="SSF53927">
    <property type="entry name" value="Cytidine deaminase-like"/>
    <property type="match status" value="1"/>
</dbReference>
<dbReference type="Pfam" id="PF01872">
    <property type="entry name" value="RibD_C"/>
    <property type="match status" value="2"/>
</dbReference>
<dbReference type="InterPro" id="IPR002125">
    <property type="entry name" value="CMP_dCMP_dom"/>
</dbReference>
<dbReference type="EMBL" id="QJJX01000014">
    <property type="protein sequence ID" value="PXX21990.1"/>
    <property type="molecule type" value="Genomic_DNA"/>
</dbReference>
<dbReference type="UniPathway" id="UPA00275">
    <property type="reaction ID" value="UER00401"/>
</dbReference>
<reference evidence="18 19" key="1">
    <citation type="submission" date="2018-05" db="EMBL/GenBank/DDBJ databases">
        <title>Genomic Encyclopedia of Type Strains, Phase I: the one thousand microbial genomes (KMG-I) project.</title>
        <authorList>
            <person name="Kyrpides N."/>
        </authorList>
    </citation>
    <scope>NUCLEOTIDE SEQUENCE [LARGE SCALE GENOMIC DNA]</scope>
    <source>
        <strain evidence="18 19">DSM 15611</strain>
    </source>
</reference>
<dbReference type="GO" id="GO:0009231">
    <property type="term" value="P:riboflavin biosynthetic process"/>
    <property type="evidence" value="ECO:0007669"/>
    <property type="project" value="UniProtKB-UniPathway"/>
</dbReference>
<keyword evidence="8 13" id="KW-0378">Hydrolase</keyword>
<keyword evidence="12" id="KW-0511">Multifunctional enzyme</keyword>
<feature type="binding site" evidence="15">
    <location>
        <position position="238"/>
    </location>
    <ligand>
        <name>NADP(+)</name>
        <dbReference type="ChEBI" id="CHEBI:58349"/>
    </ligand>
</feature>
<evidence type="ECO:0000256" key="12">
    <source>
        <dbReference type="ARBA" id="ARBA00023268"/>
    </source>
</evidence>
<comment type="caution">
    <text evidence="18">The sequence shown here is derived from an EMBL/GenBank/DDBJ whole genome shotgun (WGS) entry which is preliminary data.</text>
</comment>
<dbReference type="Proteomes" id="UP000248314">
    <property type="component" value="Unassembled WGS sequence"/>
</dbReference>
<feature type="binding site" evidence="16">
    <location>
        <position position="89"/>
    </location>
    <ligand>
        <name>Zn(2+)</name>
        <dbReference type="ChEBI" id="CHEBI:29105"/>
        <note>catalytic</note>
    </ligand>
</feature>
<dbReference type="InterPro" id="IPR016193">
    <property type="entry name" value="Cytidine_deaminase-like"/>
</dbReference>
<evidence type="ECO:0000256" key="14">
    <source>
        <dbReference type="PIRSR" id="PIRSR006769-1"/>
    </source>
</evidence>
<comment type="pathway">
    <text evidence="3 13">Cofactor biosynthesis; riboflavin biosynthesis; 5-amino-6-(D-ribitylamino)uracil from GTP: step 3/4.</text>
</comment>
<feature type="binding site" evidence="15">
    <location>
        <position position="226"/>
    </location>
    <ligand>
        <name>substrate</name>
    </ligand>
</feature>
<dbReference type="PANTHER" id="PTHR38011">
    <property type="entry name" value="DIHYDROFOLATE REDUCTASE FAMILY PROTEIN (AFU_ORTHOLOGUE AFUA_8G06820)"/>
    <property type="match status" value="1"/>
</dbReference>
<gene>
    <name evidence="18" type="ORF">EJ73_01387</name>
</gene>
<dbReference type="EC" id="1.1.1.193" evidence="13"/>
<evidence type="ECO:0000259" key="17">
    <source>
        <dbReference type="PROSITE" id="PS51747"/>
    </source>
</evidence>
<keyword evidence="19" id="KW-1185">Reference proteome</keyword>
<evidence type="ECO:0000256" key="13">
    <source>
        <dbReference type="PIRNR" id="PIRNR006769"/>
    </source>
</evidence>
<proteinExistence type="inferred from homology"/>
<dbReference type="AlphaFoldDB" id="A0A318HZ34"/>
<comment type="catalytic activity">
    <reaction evidence="13">
        <text>5-amino-6-(5-phospho-D-ribitylamino)uracil + NADP(+) = 5-amino-6-(5-phospho-D-ribosylamino)uracil + NADPH + H(+)</text>
        <dbReference type="Rhea" id="RHEA:17845"/>
        <dbReference type="ChEBI" id="CHEBI:15378"/>
        <dbReference type="ChEBI" id="CHEBI:57783"/>
        <dbReference type="ChEBI" id="CHEBI:58349"/>
        <dbReference type="ChEBI" id="CHEBI:58421"/>
        <dbReference type="ChEBI" id="CHEBI:58453"/>
        <dbReference type="EC" id="1.1.1.193"/>
    </reaction>
</comment>
<evidence type="ECO:0000256" key="10">
    <source>
        <dbReference type="ARBA" id="ARBA00022857"/>
    </source>
</evidence>
<dbReference type="InterPro" id="IPR024072">
    <property type="entry name" value="DHFR-like_dom_sf"/>
</dbReference>
<evidence type="ECO:0000256" key="1">
    <source>
        <dbReference type="ARBA" id="ARBA00002151"/>
    </source>
</evidence>
<dbReference type="PROSITE" id="PS51747">
    <property type="entry name" value="CYT_DCMP_DEAMINASES_2"/>
    <property type="match status" value="1"/>
</dbReference>
<evidence type="ECO:0000256" key="16">
    <source>
        <dbReference type="PIRSR" id="PIRSR006769-3"/>
    </source>
</evidence>
<dbReference type="STRING" id="1122991.GCA_000613445_02098"/>
<dbReference type="RefSeq" id="WP_232227257.1">
    <property type="nucleotide sequence ID" value="NZ_BAIZ01000012.1"/>
</dbReference>
<dbReference type="SUPFAM" id="SSF53597">
    <property type="entry name" value="Dihydrofolate reductase-like"/>
    <property type="match status" value="1"/>
</dbReference>